<dbReference type="Proteomes" id="UP001165101">
    <property type="component" value="Unassembled WGS sequence"/>
</dbReference>
<name>A0ACB5TJT6_CANBO</name>
<accession>A0ACB5TJT6</accession>
<organism evidence="1 2">
    <name type="scientific">Candida boidinii</name>
    <name type="common">Yeast</name>
    <dbReference type="NCBI Taxonomy" id="5477"/>
    <lineage>
        <taxon>Eukaryota</taxon>
        <taxon>Fungi</taxon>
        <taxon>Dikarya</taxon>
        <taxon>Ascomycota</taxon>
        <taxon>Saccharomycotina</taxon>
        <taxon>Pichiomycetes</taxon>
        <taxon>Pichiales</taxon>
        <taxon>Pichiaceae</taxon>
        <taxon>Ogataea</taxon>
        <taxon>Ogataea/Candida clade</taxon>
    </lineage>
</organism>
<reference evidence="1" key="1">
    <citation type="submission" date="2023-04" db="EMBL/GenBank/DDBJ databases">
        <title>Candida boidinii NBRC 1967.</title>
        <authorList>
            <person name="Ichikawa N."/>
            <person name="Sato H."/>
            <person name="Tonouchi N."/>
        </authorList>
    </citation>
    <scope>NUCLEOTIDE SEQUENCE</scope>
    <source>
        <strain evidence="1">NBRC 1967</strain>
    </source>
</reference>
<evidence type="ECO:0000313" key="1">
    <source>
        <dbReference type="EMBL" id="GME89675.1"/>
    </source>
</evidence>
<protein>
    <submittedName>
        <fullName evidence="1">Unnamed protein product</fullName>
    </submittedName>
</protein>
<sequence length="602" mass="66841">MSEEKDIGSNVTEVVQESQEEEVQRGRSLEPTDRSEFNSKFKWSEDSYDFLYFGPGKAYSSIINGTLTPEQLDAYSALVRIDDITLAFLTDSYVPRDRSPSPAPVYDSSGTRINTAAQRYKSKLDKERNRLIEYALKYIPQYKAPEDYRKPSKIQEKLYIPVKDHPDINFIGQLIGPRGNTLKKLQEDSGARIAIRGKGSVKSGRAGLANQAEAMNLDDDLHCLIIADGEKQLEKARKVCQAVIDRAIYAPVGQNDLKRGQLKELAILNGTLRKDEDRVCPNCFEKGHKRYDCPKPRRDSQNIVCNICGMVGHISRDCKNRNQNQHQNQNSNGVDAEYDEMMRELNGNKGNFSNSNNPMNQITYEANNNQSNHRQYNNNNNGNYHNHQGYQNSNHNYNNNRSQGYDNYRRDNSNNGMNQYGGNGPYGGDKQYPGRNNYNNYNNSANLPGSQNQGRLAYPPISSNNGTNNYNNNQSDNFNNNNDNKRAYHTADSFINSFRNSSTTLPNGGDSKRAKLDGPSGLSAPAGLKAPPGLHIPSTLSNPPPPPSIARANKPPPPPPSGRIGRQPPPPPPSNLTSASGGSKPPPPPPKGIKPPPPPSQK</sequence>
<comment type="caution">
    <text evidence="1">The sequence shown here is derived from an EMBL/GenBank/DDBJ whole genome shotgun (WGS) entry which is preliminary data.</text>
</comment>
<keyword evidence="2" id="KW-1185">Reference proteome</keyword>
<dbReference type="EMBL" id="BSXV01000567">
    <property type="protein sequence ID" value="GME89675.1"/>
    <property type="molecule type" value="Genomic_DNA"/>
</dbReference>
<gene>
    <name evidence="1" type="ORF">Cboi01_000150400</name>
</gene>
<evidence type="ECO:0000313" key="2">
    <source>
        <dbReference type="Proteomes" id="UP001165101"/>
    </source>
</evidence>
<proteinExistence type="predicted"/>